<dbReference type="AlphaFoldDB" id="A0AAW1HTS3"/>
<dbReference type="Proteomes" id="UP001458880">
    <property type="component" value="Unassembled WGS sequence"/>
</dbReference>
<dbReference type="PANTHER" id="PTHR22955">
    <property type="entry name" value="RETROTRANSPOSON"/>
    <property type="match status" value="1"/>
</dbReference>
<dbReference type="EMBL" id="JASPKY010000954">
    <property type="protein sequence ID" value="KAK9679934.1"/>
    <property type="molecule type" value="Genomic_DNA"/>
</dbReference>
<dbReference type="Pfam" id="PF05380">
    <property type="entry name" value="Peptidase_A17"/>
    <property type="match status" value="1"/>
</dbReference>
<name>A0AAW1HTS3_POPJA</name>
<protein>
    <submittedName>
        <fullName evidence="1">Pao retrotransposon peptidase</fullName>
    </submittedName>
</protein>
<keyword evidence="2" id="KW-1185">Reference proteome</keyword>
<accession>A0AAW1HTS3</accession>
<reference evidence="1 2" key="1">
    <citation type="journal article" date="2024" name="BMC Genomics">
        <title>De novo assembly and annotation of Popillia japonica's genome with initial clues to its potential as an invasive pest.</title>
        <authorList>
            <person name="Cucini C."/>
            <person name="Boschi S."/>
            <person name="Funari R."/>
            <person name="Cardaioli E."/>
            <person name="Iannotti N."/>
            <person name="Marturano G."/>
            <person name="Paoli F."/>
            <person name="Bruttini M."/>
            <person name="Carapelli A."/>
            <person name="Frati F."/>
            <person name="Nardi F."/>
        </authorList>
    </citation>
    <scope>NUCLEOTIDE SEQUENCE [LARGE SCALE GENOMIC DNA]</scope>
    <source>
        <strain evidence="1">DMR45628</strain>
    </source>
</reference>
<evidence type="ECO:0000313" key="2">
    <source>
        <dbReference type="Proteomes" id="UP001458880"/>
    </source>
</evidence>
<sequence>MLNHLKINRLVLCENAERIELHGFSDASEKAYGGCIYLKSIGRDGTAHVHLLCSKSKVAPLKTVTVPRLELSGLKITPNRLKTFVSNRVAEVQELSAQFTWRHVPSAENPADCLSRGLMPGCIKDAH</sequence>
<proteinExistence type="predicted"/>
<dbReference type="PANTHER" id="PTHR22955:SF77">
    <property type="entry name" value="ASPARTIC PUTATIVE DOMAIN-CONTAINING PROTEIN-RELATED"/>
    <property type="match status" value="1"/>
</dbReference>
<dbReference type="InterPro" id="IPR008042">
    <property type="entry name" value="Retrotrans_Pao"/>
</dbReference>
<comment type="caution">
    <text evidence="1">The sequence shown here is derived from an EMBL/GenBank/DDBJ whole genome shotgun (WGS) entry which is preliminary data.</text>
</comment>
<evidence type="ECO:0000313" key="1">
    <source>
        <dbReference type="EMBL" id="KAK9679934.1"/>
    </source>
</evidence>
<organism evidence="1 2">
    <name type="scientific">Popillia japonica</name>
    <name type="common">Japanese beetle</name>
    <dbReference type="NCBI Taxonomy" id="7064"/>
    <lineage>
        <taxon>Eukaryota</taxon>
        <taxon>Metazoa</taxon>
        <taxon>Ecdysozoa</taxon>
        <taxon>Arthropoda</taxon>
        <taxon>Hexapoda</taxon>
        <taxon>Insecta</taxon>
        <taxon>Pterygota</taxon>
        <taxon>Neoptera</taxon>
        <taxon>Endopterygota</taxon>
        <taxon>Coleoptera</taxon>
        <taxon>Polyphaga</taxon>
        <taxon>Scarabaeiformia</taxon>
        <taxon>Scarabaeidae</taxon>
        <taxon>Rutelinae</taxon>
        <taxon>Popillia</taxon>
    </lineage>
</organism>
<gene>
    <name evidence="1" type="ORF">QE152_g39545</name>
</gene>